<protein>
    <submittedName>
        <fullName evidence="5">TENX-like protein</fullName>
    </submittedName>
</protein>
<dbReference type="Gene3D" id="2.10.25.10">
    <property type="entry name" value="Laminin"/>
    <property type="match status" value="1"/>
</dbReference>
<feature type="domain" description="EGF-like" evidence="4">
    <location>
        <begin position="168"/>
        <end position="195"/>
    </location>
</feature>
<proteinExistence type="predicted"/>
<feature type="domain" description="EGF-like" evidence="4">
    <location>
        <begin position="197"/>
        <end position="226"/>
    </location>
</feature>
<evidence type="ECO:0000256" key="1">
    <source>
        <dbReference type="ARBA" id="ARBA00022536"/>
    </source>
</evidence>
<accession>A0ABY7F5N6</accession>
<feature type="transmembrane region" description="Helical" evidence="3">
    <location>
        <begin position="404"/>
        <end position="428"/>
    </location>
</feature>
<feature type="domain" description="EGF-like" evidence="4">
    <location>
        <begin position="289"/>
        <end position="320"/>
    </location>
</feature>
<feature type="region of interest" description="Disordered" evidence="2">
    <location>
        <begin position="462"/>
        <end position="481"/>
    </location>
</feature>
<evidence type="ECO:0000313" key="5">
    <source>
        <dbReference type="EMBL" id="WAR16114.1"/>
    </source>
</evidence>
<feature type="domain" description="EGF-like" evidence="4">
    <location>
        <begin position="127"/>
        <end position="154"/>
    </location>
</feature>
<dbReference type="PANTHER" id="PTHR24043:SF8">
    <property type="entry name" value="EGF-LIKE DOMAIN-CONTAINING PROTEIN"/>
    <property type="match status" value="1"/>
</dbReference>
<keyword evidence="3" id="KW-0812">Transmembrane</keyword>
<name>A0ABY7F5N6_MYAAR</name>
<keyword evidence="3" id="KW-1133">Transmembrane helix</keyword>
<feature type="domain" description="EGF-like" evidence="4">
    <location>
        <begin position="354"/>
        <end position="388"/>
    </location>
</feature>
<dbReference type="InterPro" id="IPR000742">
    <property type="entry name" value="EGF"/>
</dbReference>
<dbReference type="Proteomes" id="UP001164746">
    <property type="component" value="Chromosome 10"/>
</dbReference>
<organism evidence="5 6">
    <name type="scientific">Mya arenaria</name>
    <name type="common">Soft-shell clam</name>
    <dbReference type="NCBI Taxonomy" id="6604"/>
    <lineage>
        <taxon>Eukaryota</taxon>
        <taxon>Metazoa</taxon>
        <taxon>Spiralia</taxon>
        <taxon>Lophotrochozoa</taxon>
        <taxon>Mollusca</taxon>
        <taxon>Bivalvia</taxon>
        <taxon>Autobranchia</taxon>
        <taxon>Heteroconchia</taxon>
        <taxon>Euheterodonta</taxon>
        <taxon>Imparidentia</taxon>
        <taxon>Neoheterodontei</taxon>
        <taxon>Myida</taxon>
        <taxon>Myoidea</taxon>
        <taxon>Myidae</taxon>
        <taxon>Mya</taxon>
    </lineage>
</organism>
<evidence type="ECO:0000259" key="4">
    <source>
        <dbReference type="SMART" id="SM00181"/>
    </source>
</evidence>
<feature type="non-terminal residue" evidence="5">
    <location>
        <position position="1"/>
    </location>
</feature>
<evidence type="ECO:0000313" key="6">
    <source>
        <dbReference type="Proteomes" id="UP001164746"/>
    </source>
</evidence>
<gene>
    <name evidence="5" type="ORF">MAR_030708</name>
</gene>
<keyword evidence="1" id="KW-0245">EGF-like domain</keyword>
<sequence>SHCPVFCESCNGVGSNLVCYCKSGEFYFNDACAQCRIVGINCTSCSNVSRCEECDIGKWGLRCYQDCGAGCKDGICNSLDGSCTCIQGYTGYDCKSQCSSYCLGNTCLNNGHCNCTSGYYLPTCTAKCYSACKECTNSSSCSLCPSGKFGQFCDKSCDIMIKDCIDMNCPQACTSCVDSEHCNGCNVGRFGSTCNNKCSANCFGGCIQSSGVCNACPRGYYGSNCEQACYYCGESDCTQNGECNNCYPGYYGTFCNLTCSFTCSANCNQTDGSCTKCKDGYYGHYCSSACSTTCEEGKCDIQSGRCMECSSSSYYGDFCNTTCSSACSTNGCERQTGSCFGCIPNYYGSTCENVCSENCANSTTESKCDSKGKCISGCIDGFTGDTCTTEGRSQQTEETNSGSVIGGAVGGVLGVCAVVALVVVVLVLKKKGILWKESKKTYEDITPERSKDEPYTTLAAASTTEYELPDSEPRSELTIEGEDNGVYYNDERAYYKNVGGNVHKT</sequence>
<evidence type="ECO:0000256" key="3">
    <source>
        <dbReference type="SAM" id="Phobius"/>
    </source>
</evidence>
<feature type="domain" description="EGF-like" evidence="4">
    <location>
        <begin position="97"/>
        <end position="125"/>
    </location>
</feature>
<dbReference type="InterPro" id="IPR009030">
    <property type="entry name" value="Growth_fac_rcpt_cys_sf"/>
</dbReference>
<keyword evidence="6" id="KW-1185">Reference proteome</keyword>
<evidence type="ECO:0000256" key="2">
    <source>
        <dbReference type="SAM" id="MobiDB-lite"/>
    </source>
</evidence>
<dbReference type="SMART" id="SM00181">
    <property type="entry name" value="EGF"/>
    <property type="match status" value="9"/>
</dbReference>
<keyword evidence="3" id="KW-0472">Membrane</keyword>
<reference evidence="5" key="1">
    <citation type="submission" date="2022-11" db="EMBL/GenBank/DDBJ databases">
        <title>Centuries of genome instability and evolution in soft-shell clam transmissible cancer (bioRxiv).</title>
        <authorList>
            <person name="Hart S.F.M."/>
            <person name="Yonemitsu M.A."/>
            <person name="Giersch R.M."/>
            <person name="Beal B.F."/>
            <person name="Arriagada G."/>
            <person name="Davis B.W."/>
            <person name="Ostrander E.A."/>
            <person name="Goff S.P."/>
            <person name="Metzger M.J."/>
        </authorList>
    </citation>
    <scope>NUCLEOTIDE SEQUENCE</scope>
    <source>
        <strain evidence="5">MELC-2E11</strain>
        <tissue evidence="5">Siphon/mantle</tissue>
    </source>
</reference>
<dbReference type="InterPro" id="IPR042635">
    <property type="entry name" value="MEGF10/SREC1/2-like"/>
</dbReference>
<feature type="domain" description="EGF-like" evidence="4">
    <location>
        <begin position="66"/>
        <end position="95"/>
    </location>
</feature>
<feature type="domain" description="EGF-like" evidence="4">
    <location>
        <begin position="322"/>
        <end position="352"/>
    </location>
</feature>
<dbReference type="PANTHER" id="PTHR24043">
    <property type="entry name" value="SCAVENGER RECEPTOR CLASS F"/>
    <property type="match status" value="1"/>
</dbReference>
<dbReference type="EMBL" id="CP111021">
    <property type="protein sequence ID" value="WAR16114.1"/>
    <property type="molecule type" value="Genomic_DNA"/>
</dbReference>
<dbReference type="SUPFAM" id="SSF57184">
    <property type="entry name" value="Growth factor receptor domain"/>
    <property type="match status" value="1"/>
</dbReference>
<feature type="domain" description="EGF-like" evidence="4">
    <location>
        <begin position="258"/>
        <end position="287"/>
    </location>
</feature>